<evidence type="ECO:0000313" key="1">
    <source>
        <dbReference type="EMBL" id="KKZ73751.1"/>
    </source>
</evidence>
<dbReference type="RefSeq" id="WP_046907610.1">
    <property type="nucleotide sequence ID" value="NZ_BAAAXG010000013.1"/>
</dbReference>
<keyword evidence="2" id="KW-1185">Reference proteome</keyword>
<dbReference type="OrthoDB" id="4292184at2"/>
<name>A0A2P2GQI5_STREW</name>
<organism evidence="1 2">
    <name type="scientific">Streptomyces showdoensis</name>
    <dbReference type="NCBI Taxonomy" id="68268"/>
    <lineage>
        <taxon>Bacteria</taxon>
        <taxon>Bacillati</taxon>
        <taxon>Actinomycetota</taxon>
        <taxon>Actinomycetes</taxon>
        <taxon>Kitasatosporales</taxon>
        <taxon>Streptomycetaceae</taxon>
        <taxon>Streptomyces</taxon>
    </lineage>
</organism>
<accession>A0A2P2GQI5</accession>
<proteinExistence type="predicted"/>
<evidence type="ECO:0000313" key="2">
    <source>
        <dbReference type="Proteomes" id="UP000265325"/>
    </source>
</evidence>
<protein>
    <submittedName>
        <fullName evidence="1">Uncharacterized protein</fullName>
    </submittedName>
</protein>
<dbReference type="Proteomes" id="UP000265325">
    <property type="component" value="Unassembled WGS sequence"/>
</dbReference>
<sequence>MELSVGRRVRLAADLVWNGTVAPAGEPPAEAGFGGASLALAAGVEGTVERVVEHGREPSPEAEEFLRLKALHDSYGHQMPPASRIRLEEQVGALEPAWIAYEGQKVRVTARVRLDNGFVLDDAPEEFFAV</sequence>
<dbReference type="AlphaFoldDB" id="A0A2P2GQI5"/>
<gene>
    <name evidence="1" type="ORF">VO63_11655</name>
</gene>
<reference evidence="1 2" key="1">
    <citation type="submission" date="2015-05" db="EMBL/GenBank/DDBJ databases">
        <title>Draft Genome assembly of Streptomyces showdoensis.</title>
        <authorList>
            <person name="Thapa K.K."/>
            <person name="Metsa-Ketela M."/>
        </authorList>
    </citation>
    <scope>NUCLEOTIDE SEQUENCE [LARGE SCALE GENOMIC DNA]</scope>
    <source>
        <strain evidence="1 2">ATCC 15227</strain>
    </source>
</reference>
<dbReference type="EMBL" id="LAQS01000014">
    <property type="protein sequence ID" value="KKZ73751.1"/>
    <property type="molecule type" value="Genomic_DNA"/>
</dbReference>
<comment type="caution">
    <text evidence="1">The sequence shown here is derived from an EMBL/GenBank/DDBJ whole genome shotgun (WGS) entry which is preliminary data.</text>
</comment>